<proteinExistence type="predicted"/>
<protein>
    <submittedName>
        <fullName evidence="2">Uncharacterized protein</fullName>
    </submittedName>
</protein>
<evidence type="ECO:0000256" key="1">
    <source>
        <dbReference type="SAM" id="SignalP"/>
    </source>
</evidence>
<dbReference type="eggNOG" id="ENOG5033JSC">
    <property type="taxonomic scope" value="Bacteria"/>
</dbReference>
<evidence type="ECO:0000313" key="3">
    <source>
        <dbReference type="Proteomes" id="UP000001424"/>
    </source>
</evidence>
<dbReference type="HOGENOM" id="CLU_2205362_0_0_4"/>
<evidence type="ECO:0000313" key="2">
    <source>
        <dbReference type="EMBL" id="AAQ61526.1"/>
    </source>
</evidence>
<dbReference type="EMBL" id="AE016825">
    <property type="protein sequence ID" value="AAQ61526.1"/>
    <property type="molecule type" value="Genomic_DNA"/>
</dbReference>
<keyword evidence="1" id="KW-0732">Signal</keyword>
<keyword evidence="3" id="KW-1185">Reference proteome</keyword>
<gene>
    <name evidence="2" type="ordered locus">CV_3864</name>
</gene>
<dbReference type="KEGG" id="cvi:CV_3864"/>
<accession>Q7NRB9</accession>
<feature type="signal peptide" evidence="1">
    <location>
        <begin position="1"/>
        <end position="16"/>
    </location>
</feature>
<organism evidence="2 3">
    <name type="scientific">Chromobacterium violaceum (strain ATCC 12472 / DSM 30191 / JCM 1249 / CCUG 213 / NBRC 12614 / NCIMB 9131 / NCTC 9757 / MK)</name>
    <dbReference type="NCBI Taxonomy" id="243365"/>
    <lineage>
        <taxon>Bacteria</taxon>
        <taxon>Pseudomonadati</taxon>
        <taxon>Pseudomonadota</taxon>
        <taxon>Betaproteobacteria</taxon>
        <taxon>Neisseriales</taxon>
        <taxon>Chromobacteriaceae</taxon>
        <taxon>Chromobacterium</taxon>
    </lineage>
</organism>
<reference evidence="2 3" key="1">
    <citation type="journal article" date="2003" name="Proc. Natl. Acad. Sci. U.S.A.">
        <title>The complete genome sequence of Chromobacterium violaceum reveals remarkable and exploitable bacterial adaptability.</title>
        <authorList>
            <person name="Vasconcelos A.T.R."/>
            <person name="de Almeida D.F."/>
            <person name="Almeida F.C."/>
            <person name="de Almeida L.G.P."/>
            <person name="de Almeida R."/>
            <person name="Goncalves J.A.A."/>
            <person name="Andrade E.M."/>
            <person name="Antonio R.V."/>
            <person name="Araripe J."/>
            <person name="de Araujo M.F.F."/>
            <person name="Filho S.A."/>
            <person name="Azevedo V."/>
            <person name="Batista A.J."/>
            <person name="Bataus L.A.M."/>
            <person name="Batista J.S."/>
            <person name="Belo A."/>
            <person name="vander Berg C."/>
            <person name="Blamey J."/>
            <person name="Bogo M."/>
            <person name="Bonato S."/>
            <person name="Bordignon J."/>
            <person name="Brito C.A."/>
            <person name="Brocchi M."/>
            <person name="Burity H.A."/>
            <person name="Camargo A.A."/>
            <person name="Cardoso D.D.P."/>
            <person name="Carneiro N.P."/>
            <person name="Carraro D.M."/>
            <person name="Carvalho C.M.B."/>
            <person name="Cascardo J.C.M."/>
            <person name="Cavada B.S."/>
            <person name="Chueire L.M.O."/>
            <person name="Pasa T.B.C."/>
            <person name="Duran N."/>
            <person name="Fagundes N."/>
            <person name="Falcao C.L."/>
            <person name="Fantinatti F."/>
            <person name="Farias I.P."/>
            <person name="Felipe M.S.S."/>
            <person name="Ferrari L.P."/>
            <person name="Ferro J.A."/>
            <person name="Ferro M.I.T."/>
            <person name="Franco G.R."/>
            <person name="Freitas N.S.A."/>
            <person name="Furlan L.R."/>
            <person name="Gazzinelli R.T."/>
            <person name="Gomes E.A."/>
            <person name="Goncalves P.R."/>
            <person name="Grangeiro T.B."/>
            <person name="Grattapaglia D."/>
            <person name="Grisard E.C."/>
            <person name="Guimaraes C.T."/>
            <person name="Hanna E.S."/>
            <person name="Hungria M."/>
            <person name="Jardim S.N."/>
            <person name="Laurino J."/>
            <person name="Leoi L.C.T."/>
            <person name="Fassarella L."/>
            <person name="Lima A."/>
            <person name="Loureiro M.F."/>
            <person name="Lyra M.C.P."/>
            <person name="Macedo M."/>
            <person name="Madeira H.M.F."/>
            <person name="Manfio G.P."/>
            <person name="Maranhao A.Q."/>
            <person name="Martins W.S."/>
            <person name="di Mauro S.M.Z."/>
            <person name="de Medeiros S.R.B."/>
            <person name="Meissner R.D.V."/>
            <person name="Menck C.F.M."/>
            <person name="Moreira M.A.M."/>
            <person name="Nascimento F.F."/>
            <person name="Nicolas M.F."/>
            <person name="Oliveira J.G."/>
            <person name="Oliveira S.C."/>
            <person name="Paixao R.F.C."/>
            <person name="Parente J.A."/>
            <person name="Pedrosa F.O."/>
            <person name="Pena S.J.D."/>
            <person name="Perreira J.O."/>
            <person name="Perreira M."/>
            <person name="Pinto L.S.R.C."/>
            <person name="Pinto L.S."/>
            <person name="Porto J.I.R."/>
            <person name="Potrich D.P."/>
            <person name="Neto C.E.R."/>
            <person name="Reis A.M.M."/>
            <person name="Rigo L.U."/>
            <person name="Rondinelli E."/>
            <person name="dos Santos E.B.P."/>
            <person name="Santos F.R."/>
            <person name="Schneider M.P.C."/>
            <person name="Seuanez H.N."/>
            <person name="Silva A.M.R."/>
            <person name="da Silva A.L.C."/>
            <person name="Silva D.W."/>
            <person name="Silva R."/>
            <person name="Simoes I.C."/>
            <person name="Simon D."/>
            <person name="Soares C.M.A."/>
            <person name="Soares R.B.A."/>
            <person name="Souza E.M."/>
            <person name="Souza K.R.L."/>
            <person name="Souza R.C."/>
            <person name="Steffens M.B.R."/>
            <person name="Steindel M."/>
            <person name="Teixeira S.R."/>
            <person name="Urmenyi T."/>
            <person name="Vettore A."/>
            <person name="Wassem R."/>
            <person name="Zaha A."/>
            <person name="Simpson A.J.G."/>
        </authorList>
    </citation>
    <scope>NUCLEOTIDE SEQUENCE [LARGE SCALE GENOMIC DNA]</scope>
    <source>
        <strain evidence="3">ATCC 12472 / DSM 30191 / JCM 1249 / NBRC 12614 / NCIMB 9131 / NCTC 9757</strain>
    </source>
</reference>
<dbReference type="AlphaFoldDB" id="Q7NRB9"/>
<name>Q7NRB9_CHRVO</name>
<dbReference type="Proteomes" id="UP000001424">
    <property type="component" value="Chromosome"/>
</dbReference>
<sequence length="107" mass="12025">MLCAMSALLLAAQAMAADKVEVCAKYRQGYNWSNPYKVEATSLTGSELNIATHRVDFDYIARYVVIFWDQGQASIIKLDYPFLTYVAQNGIDQRGVQWEVSLGSVCY</sequence>
<feature type="chain" id="PRO_5004289277" evidence="1">
    <location>
        <begin position="17"/>
        <end position="107"/>
    </location>
</feature>